<accession>A0A2R6QHV0</accession>
<proteinExistence type="predicted"/>
<dbReference type="STRING" id="1590841.A0A2R6QHV0"/>
<reference evidence="3 4" key="1">
    <citation type="submission" date="2017-07" db="EMBL/GenBank/DDBJ databases">
        <title>An improved, manually edited Actinidia chinensis var. chinensis (kiwifruit) genome highlights the challenges associated with draft genomes and gene prediction in plants.</title>
        <authorList>
            <person name="Pilkington S."/>
            <person name="Crowhurst R."/>
            <person name="Hilario E."/>
            <person name="Nardozza S."/>
            <person name="Fraser L."/>
            <person name="Peng Y."/>
            <person name="Gunaseelan K."/>
            <person name="Simpson R."/>
            <person name="Tahir J."/>
            <person name="Deroles S."/>
            <person name="Templeton K."/>
            <person name="Luo Z."/>
            <person name="Davy M."/>
            <person name="Cheng C."/>
            <person name="Mcneilage M."/>
            <person name="Scaglione D."/>
            <person name="Liu Y."/>
            <person name="Zhang Q."/>
            <person name="Datson P."/>
            <person name="De Silva N."/>
            <person name="Gardiner S."/>
            <person name="Bassett H."/>
            <person name="Chagne D."/>
            <person name="Mccallum J."/>
            <person name="Dzierzon H."/>
            <person name="Deng C."/>
            <person name="Wang Y.-Y."/>
            <person name="Barron N."/>
            <person name="Manako K."/>
            <person name="Bowen J."/>
            <person name="Foster T."/>
            <person name="Erridge Z."/>
            <person name="Tiffin H."/>
            <person name="Waite C."/>
            <person name="Davies K."/>
            <person name="Grierson E."/>
            <person name="Laing W."/>
            <person name="Kirk R."/>
            <person name="Chen X."/>
            <person name="Wood M."/>
            <person name="Montefiori M."/>
            <person name="Brummell D."/>
            <person name="Schwinn K."/>
            <person name="Catanach A."/>
            <person name="Fullerton C."/>
            <person name="Li D."/>
            <person name="Meiyalaghan S."/>
            <person name="Nieuwenhuizen N."/>
            <person name="Read N."/>
            <person name="Prakash R."/>
            <person name="Hunter D."/>
            <person name="Zhang H."/>
            <person name="Mckenzie M."/>
            <person name="Knabel M."/>
            <person name="Harris A."/>
            <person name="Allan A."/>
            <person name="Chen A."/>
            <person name="Janssen B."/>
            <person name="Plunkett B."/>
            <person name="Dwamena C."/>
            <person name="Voogd C."/>
            <person name="Leif D."/>
            <person name="Lafferty D."/>
            <person name="Souleyre E."/>
            <person name="Varkonyi-Gasic E."/>
            <person name="Gambi F."/>
            <person name="Hanley J."/>
            <person name="Yao J.-L."/>
            <person name="Cheung J."/>
            <person name="David K."/>
            <person name="Warren B."/>
            <person name="Marsh K."/>
            <person name="Snowden K."/>
            <person name="Lin-Wang K."/>
            <person name="Brian L."/>
            <person name="Martinez-Sanchez M."/>
            <person name="Wang M."/>
            <person name="Ileperuma N."/>
            <person name="Macnee N."/>
            <person name="Campin R."/>
            <person name="Mcatee P."/>
            <person name="Drummond R."/>
            <person name="Espley R."/>
            <person name="Ireland H."/>
            <person name="Wu R."/>
            <person name="Atkinson R."/>
            <person name="Karunairetnam S."/>
            <person name="Bulley S."/>
            <person name="Chunkath S."/>
            <person name="Hanley Z."/>
            <person name="Storey R."/>
            <person name="Thrimawithana A."/>
            <person name="Thomson S."/>
            <person name="David C."/>
            <person name="Testolin R."/>
        </authorList>
    </citation>
    <scope>NUCLEOTIDE SEQUENCE [LARGE SCALE GENOMIC DNA]</scope>
    <source>
        <strain evidence="4">cv. Red5</strain>
        <tissue evidence="3">Young leaf</tissue>
    </source>
</reference>
<organism evidence="3 4">
    <name type="scientific">Actinidia chinensis var. chinensis</name>
    <name type="common">Chinese soft-hair kiwi</name>
    <dbReference type="NCBI Taxonomy" id="1590841"/>
    <lineage>
        <taxon>Eukaryota</taxon>
        <taxon>Viridiplantae</taxon>
        <taxon>Streptophyta</taxon>
        <taxon>Embryophyta</taxon>
        <taxon>Tracheophyta</taxon>
        <taxon>Spermatophyta</taxon>
        <taxon>Magnoliopsida</taxon>
        <taxon>eudicotyledons</taxon>
        <taxon>Gunneridae</taxon>
        <taxon>Pentapetalae</taxon>
        <taxon>asterids</taxon>
        <taxon>Ericales</taxon>
        <taxon>Actinidiaceae</taxon>
        <taxon>Actinidia</taxon>
    </lineage>
</organism>
<dbReference type="GO" id="GO:0016616">
    <property type="term" value="F:oxidoreductase activity, acting on the CH-OH group of donors, NAD or NADP as acceptor"/>
    <property type="evidence" value="ECO:0007669"/>
    <property type="project" value="UniProtKB-ARBA"/>
</dbReference>
<sequence length="302" mass="32052">MAFVVDVYVFRGMWEVLKGNVMMISSGGSDSMTRAQPILSAMCNKLYVFEGEHGAGSKIKMVTELLEGIHFVASVEAISLGAQAGIHPWILYDIISNAAGNSWVFKNLVPQLLRGVQTKHLLNTFVQSLEIVLDMAKSCTFPLPLLAVAHQQLIAGSSHSSGNDDAKLIKAWEKVYGVNITAAANEGTYSPEQLGNQLTAEANSVNRIGFIGLGAMGFGMATQLLKSNFCVLGYDVYHPTLSRFANEGGLVGSSPAEVSKDVDVLVIMVTNEAQAESVLFGDHGAISALPSGASIILASTVS</sequence>
<dbReference type="SUPFAM" id="SSF48179">
    <property type="entry name" value="6-phosphogluconate dehydrogenase C-terminal domain-like"/>
    <property type="match status" value="1"/>
</dbReference>
<evidence type="ECO:0000313" key="4">
    <source>
        <dbReference type="Proteomes" id="UP000241394"/>
    </source>
</evidence>
<dbReference type="EMBL" id="NKQK01000016">
    <property type="protein sequence ID" value="PSS08191.1"/>
    <property type="molecule type" value="Genomic_DNA"/>
</dbReference>
<reference evidence="4" key="2">
    <citation type="journal article" date="2018" name="BMC Genomics">
        <title>A manually annotated Actinidia chinensis var. chinensis (kiwifruit) genome highlights the challenges associated with draft genomes and gene prediction in plants.</title>
        <authorList>
            <person name="Pilkington S.M."/>
            <person name="Crowhurst R."/>
            <person name="Hilario E."/>
            <person name="Nardozza S."/>
            <person name="Fraser L."/>
            <person name="Peng Y."/>
            <person name="Gunaseelan K."/>
            <person name="Simpson R."/>
            <person name="Tahir J."/>
            <person name="Deroles S.C."/>
            <person name="Templeton K."/>
            <person name="Luo Z."/>
            <person name="Davy M."/>
            <person name="Cheng C."/>
            <person name="McNeilage M."/>
            <person name="Scaglione D."/>
            <person name="Liu Y."/>
            <person name="Zhang Q."/>
            <person name="Datson P."/>
            <person name="De Silva N."/>
            <person name="Gardiner S.E."/>
            <person name="Bassett H."/>
            <person name="Chagne D."/>
            <person name="McCallum J."/>
            <person name="Dzierzon H."/>
            <person name="Deng C."/>
            <person name="Wang Y.Y."/>
            <person name="Barron L."/>
            <person name="Manako K."/>
            <person name="Bowen J."/>
            <person name="Foster T.M."/>
            <person name="Erridge Z.A."/>
            <person name="Tiffin H."/>
            <person name="Waite C.N."/>
            <person name="Davies K.M."/>
            <person name="Grierson E.P."/>
            <person name="Laing W.A."/>
            <person name="Kirk R."/>
            <person name="Chen X."/>
            <person name="Wood M."/>
            <person name="Montefiori M."/>
            <person name="Brummell D.A."/>
            <person name="Schwinn K.E."/>
            <person name="Catanach A."/>
            <person name="Fullerton C."/>
            <person name="Li D."/>
            <person name="Meiyalaghan S."/>
            <person name="Nieuwenhuizen N."/>
            <person name="Read N."/>
            <person name="Prakash R."/>
            <person name="Hunter D."/>
            <person name="Zhang H."/>
            <person name="McKenzie M."/>
            <person name="Knabel M."/>
            <person name="Harris A."/>
            <person name="Allan A.C."/>
            <person name="Gleave A."/>
            <person name="Chen A."/>
            <person name="Janssen B.J."/>
            <person name="Plunkett B."/>
            <person name="Ampomah-Dwamena C."/>
            <person name="Voogd C."/>
            <person name="Leif D."/>
            <person name="Lafferty D."/>
            <person name="Souleyre E.J.F."/>
            <person name="Varkonyi-Gasic E."/>
            <person name="Gambi F."/>
            <person name="Hanley J."/>
            <person name="Yao J.L."/>
            <person name="Cheung J."/>
            <person name="David K.M."/>
            <person name="Warren B."/>
            <person name="Marsh K."/>
            <person name="Snowden K.C."/>
            <person name="Lin-Wang K."/>
            <person name="Brian L."/>
            <person name="Martinez-Sanchez M."/>
            <person name="Wang M."/>
            <person name="Ileperuma N."/>
            <person name="Macnee N."/>
            <person name="Campin R."/>
            <person name="McAtee P."/>
            <person name="Drummond R.S.M."/>
            <person name="Espley R.V."/>
            <person name="Ireland H.S."/>
            <person name="Wu R."/>
            <person name="Atkinson R.G."/>
            <person name="Karunairetnam S."/>
            <person name="Bulley S."/>
            <person name="Chunkath S."/>
            <person name="Hanley Z."/>
            <person name="Storey R."/>
            <person name="Thrimawithana A.H."/>
            <person name="Thomson S."/>
            <person name="David C."/>
            <person name="Testolin R."/>
            <person name="Huang H."/>
            <person name="Hellens R.P."/>
            <person name="Schaffer R.J."/>
        </authorList>
    </citation>
    <scope>NUCLEOTIDE SEQUENCE [LARGE SCALE GENOMIC DNA]</scope>
    <source>
        <strain evidence="4">cv. Red5</strain>
    </source>
</reference>
<dbReference type="Pfam" id="PF14833">
    <property type="entry name" value="NAD_binding_11"/>
    <property type="match status" value="1"/>
</dbReference>
<name>A0A2R6QHV0_ACTCC</name>
<keyword evidence="4" id="KW-1185">Reference proteome</keyword>
<dbReference type="InterPro" id="IPR029154">
    <property type="entry name" value="HIBADH-like_NADP-bd"/>
</dbReference>
<dbReference type="GO" id="GO:0050661">
    <property type="term" value="F:NADP binding"/>
    <property type="evidence" value="ECO:0007669"/>
    <property type="project" value="InterPro"/>
</dbReference>
<comment type="caution">
    <text evidence="3">The sequence shown here is derived from an EMBL/GenBank/DDBJ whole genome shotgun (WGS) entry which is preliminary data.</text>
</comment>
<evidence type="ECO:0000259" key="2">
    <source>
        <dbReference type="Pfam" id="PF14833"/>
    </source>
</evidence>
<dbReference type="GO" id="GO:0051287">
    <property type="term" value="F:NAD binding"/>
    <property type="evidence" value="ECO:0007669"/>
    <property type="project" value="InterPro"/>
</dbReference>
<dbReference type="PANTHER" id="PTHR43060:SF17">
    <property type="entry name" value="L-THREONATE DEHYDROGENASE"/>
    <property type="match status" value="1"/>
</dbReference>
<feature type="domain" description="6-phosphogluconate dehydrogenase NADP-binding" evidence="1">
    <location>
        <begin position="207"/>
        <end position="301"/>
    </location>
</feature>
<dbReference type="Proteomes" id="UP000241394">
    <property type="component" value="Chromosome LG16"/>
</dbReference>
<dbReference type="Pfam" id="PF03446">
    <property type="entry name" value="NAD_binding_2"/>
    <property type="match status" value="1"/>
</dbReference>
<evidence type="ECO:0000259" key="1">
    <source>
        <dbReference type="Pfam" id="PF03446"/>
    </source>
</evidence>
<dbReference type="OrthoDB" id="48988at2759"/>
<dbReference type="PANTHER" id="PTHR43060">
    <property type="entry name" value="3-HYDROXYISOBUTYRATE DEHYDROGENASE-LIKE 1, MITOCHONDRIAL-RELATED"/>
    <property type="match status" value="1"/>
</dbReference>
<dbReference type="SUPFAM" id="SSF51735">
    <property type="entry name" value="NAD(P)-binding Rossmann-fold domains"/>
    <property type="match status" value="1"/>
</dbReference>
<dbReference type="Gramene" id="PSS08191">
    <property type="protein sequence ID" value="PSS08191"/>
    <property type="gene ID" value="CEY00_Acc18565"/>
</dbReference>
<dbReference type="InterPro" id="IPR006115">
    <property type="entry name" value="6PGDH_NADP-bd"/>
</dbReference>
<dbReference type="InParanoid" id="A0A2R6QHV0"/>
<gene>
    <name evidence="3" type="ORF">CEY00_Acc18565</name>
</gene>
<dbReference type="AlphaFoldDB" id="A0A2R6QHV0"/>
<feature type="non-terminal residue" evidence="3">
    <location>
        <position position="302"/>
    </location>
</feature>
<dbReference type="InterPro" id="IPR008927">
    <property type="entry name" value="6-PGluconate_DH-like_C_sf"/>
</dbReference>
<protein>
    <submittedName>
        <fullName evidence="3">Hydroxy monocarboxylic acid anion dehydrogenase, HIBADH-type protein</fullName>
    </submittedName>
</protein>
<feature type="domain" description="3-hydroxyisobutyrate dehydrogenase-like NAD-binding" evidence="2">
    <location>
        <begin position="54"/>
        <end position="171"/>
    </location>
</feature>
<evidence type="ECO:0000313" key="3">
    <source>
        <dbReference type="EMBL" id="PSS08191.1"/>
    </source>
</evidence>
<dbReference type="Gene3D" id="3.40.50.720">
    <property type="entry name" value="NAD(P)-binding Rossmann-like Domain"/>
    <property type="match status" value="2"/>
</dbReference>
<dbReference type="OMA" id="WARINTH"/>
<dbReference type="Gene3D" id="1.10.1040.10">
    <property type="entry name" value="N-(1-d-carboxylethyl)-l-norvaline Dehydrogenase, domain 2"/>
    <property type="match status" value="1"/>
</dbReference>
<dbReference type="InterPro" id="IPR036291">
    <property type="entry name" value="NAD(P)-bd_dom_sf"/>
</dbReference>
<dbReference type="InterPro" id="IPR013328">
    <property type="entry name" value="6PGD_dom2"/>
</dbReference>